<protein>
    <submittedName>
        <fullName evidence="1">Uncharacterized protein</fullName>
    </submittedName>
</protein>
<comment type="caution">
    <text evidence="1">The sequence shown here is derived from an EMBL/GenBank/DDBJ whole genome shotgun (WGS) entry which is preliminary data.</text>
</comment>
<evidence type="ECO:0000313" key="1">
    <source>
        <dbReference type="EMBL" id="KAI0064257.1"/>
    </source>
</evidence>
<reference evidence="1" key="2">
    <citation type="journal article" date="2022" name="New Phytol.">
        <title>Evolutionary transition to the ectomycorrhizal habit in the genomes of a hyperdiverse lineage of mushroom-forming fungi.</title>
        <authorList>
            <person name="Looney B."/>
            <person name="Miyauchi S."/>
            <person name="Morin E."/>
            <person name="Drula E."/>
            <person name="Courty P.E."/>
            <person name="Kohler A."/>
            <person name="Kuo A."/>
            <person name="LaButti K."/>
            <person name="Pangilinan J."/>
            <person name="Lipzen A."/>
            <person name="Riley R."/>
            <person name="Andreopoulos W."/>
            <person name="He G."/>
            <person name="Johnson J."/>
            <person name="Nolan M."/>
            <person name="Tritt A."/>
            <person name="Barry K.W."/>
            <person name="Grigoriev I.V."/>
            <person name="Nagy L.G."/>
            <person name="Hibbett D."/>
            <person name="Henrissat B."/>
            <person name="Matheny P.B."/>
            <person name="Labbe J."/>
            <person name="Martin F.M."/>
        </authorList>
    </citation>
    <scope>NUCLEOTIDE SEQUENCE</scope>
    <source>
        <strain evidence="1">HHB10654</strain>
    </source>
</reference>
<organism evidence="1 2">
    <name type="scientific">Artomyces pyxidatus</name>
    <dbReference type="NCBI Taxonomy" id="48021"/>
    <lineage>
        <taxon>Eukaryota</taxon>
        <taxon>Fungi</taxon>
        <taxon>Dikarya</taxon>
        <taxon>Basidiomycota</taxon>
        <taxon>Agaricomycotina</taxon>
        <taxon>Agaricomycetes</taxon>
        <taxon>Russulales</taxon>
        <taxon>Auriscalpiaceae</taxon>
        <taxon>Artomyces</taxon>
    </lineage>
</organism>
<gene>
    <name evidence="1" type="ORF">BV25DRAFT_1823228</name>
</gene>
<sequence length="859" mass="93742">MHPSHILKLPIELICLSLSFLDMHDLITCGETCRFFHDLIADSPRLQYIIELGCHQMVPFSSPPGMSIAARRKLLAEREERWRSIHWKGTHPTRIPGAGSIYEFVGGVYGNGHGHGDDRRVSGSITFYQLPETGADYKDKANVPSWTLSGFDLNIIDFSIDPTQDLLVLVASAIPGSKCNYQVHLRTLSTNEPHPRAPSPVLDCRRYPGPETADMWTSFRIQILDKYLAVLIKDVFHTNAAFVAIWNWHAGADACCTMPLRMGIDDFCFLSPTEYMIVIPRGYLDVYAFKDPAKHKDDYPTLMRRFGLPRLRSGYYYWYISATANPIPQAQAPRPCPPFPASSPDWASSDPPTSSAPDAMPCTSFTPPPTPLPLPAFHARPDDGLIACSLGTLNPSTHAPVDCFVFFIRASSLLEVARSFPPEPELEARKVLQQTGHARRRSPFSLAFPFAGPASGMETLPSFQPLSTFASSASVSSSAMSASASAGASSSATAETDTPVTTSTGLDSVPNETSSSSVIQASIDHGSSTILETEQSEPLPMLDFPTISSTLPPANNIFSPSPTPSPPPSPARVATAPLTASTSYTPSSPSSSTVPHPATPSLATVPLPDLPPHPQPAMPHPTHAVTIPLQPFPAIAFPAPQPAFIHVGPSQPTSFIAWEDWGPPMTRWFGDMLSSDWQHAVHGFRTVERVAEGGAPAPPGGPAPDVGVRHRLRVRDYNPFAVKREKASNERLRAKGKGREVAADADRGGKEGNSEEPWEEDEEDAEKENVEARRRAESEARDVPETRQKRGPTVRLVTEPSTIEAGIAFAEDVVSYLPYREVVTEQAMEVSDVMLDDNRILCLKVRRNTLVIYQVLTVS</sequence>
<dbReference type="Proteomes" id="UP000814140">
    <property type="component" value="Unassembled WGS sequence"/>
</dbReference>
<proteinExistence type="predicted"/>
<name>A0ACB8T761_9AGAM</name>
<keyword evidence="2" id="KW-1185">Reference proteome</keyword>
<dbReference type="EMBL" id="MU277199">
    <property type="protein sequence ID" value="KAI0064257.1"/>
    <property type="molecule type" value="Genomic_DNA"/>
</dbReference>
<reference evidence="1" key="1">
    <citation type="submission" date="2021-03" db="EMBL/GenBank/DDBJ databases">
        <authorList>
            <consortium name="DOE Joint Genome Institute"/>
            <person name="Ahrendt S."/>
            <person name="Looney B.P."/>
            <person name="Miyauchi S."/>
            <person name="Morin E."/>
            <person name="Drula E."/>
            <person name="Courty P.E."/>
            <person name="Chicoki N."/>
            <person name="Fauchery L."/>
            <person name="Kohler A."/>
            <person name="Kuo A."/>
            <person name="Labutti K."/>
            <person name="Pangilinan J."/>
            <person name="Lipzen A."/>
            <person name="Riley R."/>
            <person name="Andreopoulos W."/>
            <person name="He G."/>
            <person name="Johnson J."/>
            <person name="Barry K.W."/>
            <person name="Grigoriev I.V."/>
            <person name="Nagy L."/>
            <person name="Hibbett D."/>
            <person name="Henrissat B."/>
            <person name="Matheny P.B."/>
            <person name="Labbe J."/>
            <person name="Martin F."/>
        </authorList>
    </citation>
    <scope>NUCLEOTIDE SEQUENCE</scope>
    <source>
        <strain evidence="1">HHB10654</strain>
    </source>
</reference>
<evidence type="ECO:0000313" key="2">
    <source>
        <dbReference type="Proteomes" id="UP000814140"/>
    </source>
</evidence>
<accession>A0ACB8T761</accession>